<dbReference type="Proteomes" id="UP000010931">
    <property type="component" value="Unassembled WGS sequence"/>
</dbReference>
<dbReference type="EMBL" id="AEJB01000532">
    <property type="protein sequence ID" value="ELP63249.1"/>
    <property type="molecule type" value="Genomic_DNA"/>
</dbReference>
<sequence>MDPGKGLYLRFNEAAAESLDLVSNEILLGFSSNVDVELLGSSLRRVFFYGNPENFPQVVGF</sequence>
<comment type="caution">
    <text evidence="1">The sequence shown here is derived from an EMBL/GenBank/DDBJ whole genome shotgun (WGS) entry which is preliminary data.</text>
</comment>
<protein>
    <submittedName>
        <fullName evidence="1">Uncharacterized protein</fullName>
    </submittedName>
</protein>
<proteinExistence type="predicted"/>
<dbReference type="PATRIC" id="fig|698760.3.peg.7866"/>
<organism evidence="1 2">
    <name type="scientific">Streptomyces turgidiscabies (strain Car8)</name>
    <dbReference type="NCBI Taxonomy" id="698760"/>
    <lineage>
        <taxon>Bacteria</taxon>
        <taxon>Bacillati</taxon>
        <taxon>Actinomycetota</taxon>
        <taxon>Actinomycetes</taxon>
        <taxon>Kitasatosporales</taxon>
        <taxon>Streptomycetaceae</taxon>
        <taxon>Streptomyces</taxon>
    </lineage>
</organism>
<accession>L7EWK0</accession>
<dbReference type="AlphaFoldDB" id="L7EWK0"/>
<keyword evidence="2" id="KW-1185">Reference proteome</keyword>
<gene>
    <name evidence="1" type="ORF">STRTUCAR8_06346</name>
</gene>
<reference evidence="1 2" key="1">
    <citation type="journal article" date="2011" name="Plasmid">
        <title>Streptomyces turgidiscabies Car8 contains a modular pathogenicity island that shares virulence genes with other actinobacterial plant pathogens.</title>
        <authorList>
            <person name="Huguet-Tapia J.C."/>
            <person name="Badger J.H."/>
            <person name="Loria R."/>
            <person name="Pettis G.S."/>
        </authorList>
    </citation>
    <scope>NUCLEOTIDE SEQUENCE [LARGE SCALE GENOMIC DNA]</scope>
    <source>
        <strain evidence="1 2">Car8</strain>
    </source>
</reference>
<evidence type="ECO:0000313" key="1">
    <source>
        <dbReference type="EMBL" id="ELP63249.1"/>
    </source>
</evidence>
<evidence type="ECO:0000313" key="2">
    <source>
        <dbReference type="Proteomes" id="UP000010931"/>
    </source>
</evidence>
<name>L7EWK0_STRT8</name>